<proteinExistence type="predicted"/>
<accession>A0A1G5QI45</accession>
<dbReference type="RefSeq" id="WP_049585489.1">
    <property type="nucleotide sequence ID" value="NZ_CAWQXX010000025.1"/>
</dbReference>
<dbReference type="AlphaFoldDB" id="A0A1G5QI45"/>
<name>A0A1G5QI45_PHOLU</name>
<evidence type="ECO:0000313" key="2">
    <source>
        <dbReference type="Proteomes" id="UP000183223"/>
    </source>
</evidence>
<dbReference type="GeneID" id="45658430"/>
<dbReference type="OrthoDB" id="6464249at2"/>
<dbReference type="Proteomes" id="UP000183223">
    <property type="component" value="Unassembled WGS sequence"/>
</dbReference>
<protein>
    <submittedName>
        <fullName evidence="1">Uncharacterized protein</fullName>
    </submittedName>
</protein>
<dbReference type="EMBL" id="FMWJ01000006">
    <property type="protein sequence ID" value="SCZ61523.1"/>
    <property type="molecule type" value="Genomic_DNA"/>
</dbReference>
<evidence type="ECO:0000313" key="1">
    <source>
        <dbReference type="EMBL" id="SCZ61523.1"/>
    </source>
</evidence>
<keyword evidence="2" id="KW-1185">Reference proteome</keyword>
<reference evidence="2" key="1">
    <citation type="submission" date="2016-10" db="EMBL/GenBank/DDBJ databases">
        <authorList>
            <person name="Varghese N."/>
            <person name="Submissions S."/>
        </authorList>
    </citation>
    <scope>NUCLEOTIDE SEQUENCE [LARGE SCALE GENOMIC DNA]</scope>
    <source>
        <strain evidence="2">ATCC 29999</strain>
    </source>
</reference>
<organism evidence="1 2">
    <name type="scientific">Photorhabdus luminescens</name>
    <name type="common">Xenorhabdus luminescens</name>
    <dbReference type="NCBI Taxonomy" id="29488"/>
    <lineage>
        <taxon>Bacteria</taxon>
        <taxon>Pseudomonadati</taxon>
        <taxon>Pseudomonadota</taxon>
        <taxon>Gammaproteobacteria</taxon>
        <taxon>Enterobacterales</taxon>
        <taxon>Morganellaceae</taxon>
        <taxon>Photorhabdus</taxon>
    </lineage>
</organism>
<sequence length="224" mass="26181">MFNISYPFESKKEQRFHWSMEQLAQTVFSTSSKIVVRNGFAVVSEEQWKNSELHFLDEKQHSWKEINTVTVLPVCNSLKRQRLLLCKLKVKDGDIAPQEIAKKYVNYQCEMIRMQLIWIERWISILLDHTAQRKVGNVSLLSISSIRLRLAQVIQRQLLLFQCVGDIKEKIPSQFAEHAAEEIEEMINILIKITGGRALLQQGLVEMQHIFSVLNQVYLRKFHG</sequence>
<gene>
    <name evidence="1" type="ORF">SAMN02982990_01729</name>
</gene>